<dbReference type="RefSeq" id="WP_141357054.1">
    <property type="nucleotide sequence ID" value="NZ_BAAAWM010000001.1"/>
</dbReference>
<organism evidence="2 3">
    <name type="scientific">Glutamicibacter nicotianae</name>
    <name type="common">Arthrobacter nicotianae</name>
    <dbReference type="NCBI Taxonomy" id="37929"/>
    <lineage>
        <taxon>Bacteria</taxon>
        <taxon>Bacillati</taxon>
        <taxon>Actinomycetota</taxon>
        <taxon>Actinomycetes</taxon>
        <taxon>Micrococcales</taxon>
        <taxon>Micrococcaceae</taxon>
        <taxon>Glutamicibacter</taxon>
    </lineage>
</organism>
<feature type="transmembrane region" description="Helical" evidence="1">
    <location>
        <begin position="7"/>
        <end position="29"/>
    </location>
</feature>
<evidence type="ECO:0000313" key="3">
    <source>
        <dbReference type="Proteomes" id="UP000316242"/>
    </source>
</evidence>
<evidence type="ECO:0000256" key="1">
    <source>
        <dbReference type="SAM" id="Phobius"/>
    </source>
</evidence>
<keyword evidence="1" id="KW-0472">Membrane</keyword>
<evidence type="ECO:0000313" key="2">
    <source>
        <dbReference type="EMBL" id="GEC12260.1"/>
    </source>
</evidence>
<sequence>MKIPFSTWYTVIIVSAGLAFAAMAMTAYATGNNSLLFIGMGFFVALCMTMTSIHAQRQQKARKAAIK</sequence>
<dbReference type="Proteomes" id="UP000316242">
    <property type="component" value="Unassembled WGS sequence"/>
</dbReference>
<reference evidence="2 3" key="1">
    <citation type="submission" date="2019-06" db="EMBL/GenBank/DDBJ databases">
        <title>Whole genome shotgun sequence of Glutamicibacter nicotianae NBRC 14234.</title>
        <authorList>
            <person name="Hosoyama A."/>
            <person name="Uohara A."/>
            <person name="Ohji S."/>
            <person name="Ichikawa N."/>
        </authorList>
    </citation>
    <scope>NUCLEOTIDE SEQUENCE [LARGE SCALE GENOMIC DNA]</scope>
    <source>
        <strain evidence="2 3">NBRC 14234</strain>
    </source>
</reference>
<comment type="caution">
    <text evidence="2">The sequence shown here is derived from an EMBL/GenBank/DDBJ whole genome shotgun (WGS) entry which is preliminary data.</text>
</comment>
<keyword evidence="3" id="KW-1185">Reference proteome</keyword>
<feature type="transmembrane region" description="Helical" evidence="1">
    <location>
        <begin position="35"/>
        <end position="53"/>
    </location>
</feature>
<proteinExistence type="predicted"/>
<accession>A0ABQ0RKC0</accession>
<evidence type="ECO:0008006" key="4">
    <source>
        <dbReference type="Google" id="ProtNLM"/>
    </source>
</evidence>
<gene>
    <name evidence="2" type="ORF">ANI01nite_14630</name>
</gene>
<protein>
    <recommendedName>
        <fullName evidence="4">YiaAB two helix domain-containing protein</fullName>
    </recommendedName>
</protein>
<keyword evidence="1" id="KW-1133">Transmembrane helix</keyword>
<keyword evidence="1" id="KW-0812">Transmembrane</keyword>
<name>A0ABQ0RKC0_GLUNI</name>
<dbReference type="EMBL" id="BJNE01000004">
    <property type="protein sequence ID" value="GEC12260.1"/>
    <property type="molecule type" value="Genomic_DNA"/>
</dbReference>